<reference evidence="1 2" key="1">
    <citation type="submission" date="2014-04" db="EMBL/GenBank/DDBJ databases">
        <authorList>
            <consortium name="DOE Joint Genome Institute"/>
            <person name="Kuo A."/>
            <person name="Gay G."/>
            <person name="Dore J."/>
            <person name="Kohler A."/>
            <person name="Nagy L.G."/>
            <person name="Floudas D."/>
            <person name="Copeland A."/>
            <person name="Barry K.W."/>
            <person name="Cichocki N."/>
            <person name="Veneault-Fourrey C."/>
            <person name="LaButti K."/>
            <person name="Lindquist E.A."/>
            <person name="Lipzen A."/>
            <person name="Lundell T."/>
            <person name="Morin E."/>
            <person name="Murat C."/>
            <person name="Sun H."/>
            <person name="Tunlid A."/>
            <person name="Henrissat B."/>
            <person name="Grigoriev I.V."/>
            <person name="Hibbett D.S."/>
            <person name="Martin F."/>
            <person name="Nordberg H.P."/>
            <person name="Cantor M.N."/>
            <person name="Hua S.X."/>
        </authorList>
    </citation>
    <scope>NUCLEOTIDE SEQUENCE [LARGE SCALE GENOMIC DNA]</scope>
    <source>
        <strain evidence="2">h7</strain>
    </source>
</reference>
<reference evidence="2" key="2">
    <citation type="submission" date="2015-01" db="EMBL/GenBank/DDBJ databases">
        <title>Evolutionary Origins and Diversification of the Mycorrhizal Mutualists.</title>
        <authorList>
            <consortium name="DOE Joint Genome Institute"/>
            <consortium name="Mycorrhizal Genomics Consortium"/>
            <person name="Kohler A."/>
            <person name="Kuo A."/>
            <person name="Nagy L.G."/>
            <person name="Floudas D."/>
            <person name="Copeland A."/>
            <person name="Barry K.W."/>
            <person name="Cichocki N."/>
            <person name="Veneault-Fourrey C."/>
            <person name="LaButti K."/>
            <person name="Lindquist E.A."/>
            <person name="Lipzen A."/>
            <person name="Lundell T."/>
            <person name="Morin E."/>
            <person name="Murat C."/>
            <person name="Riley R."/>
            <person name="Ohm R."/>
            <person name="Sun H."/>
            <person name="Tunlid A."/>
            <person name="Henrissat B."/>
            <person name="Grigoriev I.V."/>
            <person name="Hibbett D.S."/>
            <person name="Martin F."/>
        </authorList>
    </citation>
    <scope>NUCLEOTIDE SEQUENCE [LARGE SCALE GENOMIC DNA]</scope>
    <source>
        <strain evidence="2">h7</strain>
    </source>
</reference>
<accession>A0A0C2YIM8</accession>
<name>A0A0C2YIM8_HEBCY</name>
<evidence type="ECO:0000313" key="1">
    <source>
        <dbReference type="EMBL" id="KIM40937.1"/>
    </source>
</evidence>
<keyword evidence="2" id="KW-1185">Reference proteome</keyword>
<gene>
    <name evidence="1" type="ORF">M413DRAFT_156461</name>
</gene>
<evidence type="ECO:0000313" key="2">
    <source>
        <dbReference type="Proteomes" id="UP000053424"/>
    </source>
</evidence>
<dbReference type="EMBL" id="KN831781">
    <property type="protein sequence ID" value="KIM40937.1"/>
    <property type="molecule type" value="Genomic_DNA"/>
</dbReference>
<organism evidence="1 2">
    <name type="scientific">Hebeloma cylindrosporum</name>
    <dbReference type="NCBI Taxonomy" id="76867"/>
    <lineage>
        <taxon>Eukaryota</taxon>
        <taxon>Fungi</taxon>
        <taxon>Dikarya</taxon>
        <taxon>Basidiomycota</taxon>
        <taxon>Agaricomycotina</taxon>
        <taxon>Agaricomycetes</taxon>
        <taxon>Agaricomycetidae</taxon>
        <taxon>Agaricales</taxon>
        <taxon>Agaricineae</taxon>
        <taxon>Hymenogastraceae</taxon>
        <taxon>Hebeloma</taxon>
    </lineage>
</organism>
<dbReference type="HOGENOM" id="CLU_1865364_0_0_1"/>
<protein>
    <submittedName>
        <fullName evidence="1">Uncharacterized protein</fullName>
    </submittedName>
</protein>
<proteinExistence type="predicted"/>
<dbReference type="Proteomes" id="UP000053424">
    <property type="component" value="Unassembled WGS sequence"/>
</dbReference>
<dbReference type="AlphaFoldDB" id="A0A0C2YIM8"/>
<dbReference type="OrthoDB" id="3026831at2759"/>
<sequence>MICTNSEVQRNRRTYVDVLDTDEDIEQDQFEELGLDAVMQPKDGVLRPPRKSIARASRRELVWKSQKHEKLSLEDIALRYRGFLPTSFTNSTLNHRRGRYTTKTAHRCPGYNRIEITLNNQRYHTQCYCFPFYSHSS</sequence>